<accession>A0A840KHW9</accession>
<protein>
    <submittedName>
        <fullName evidence="2">Uncharacterized protein</fullName>
    </submittedName>
</protein>
<evidence type="ECO:0000313" key="2">
    <source>
        <dbReference type="EMBL" id="MBB4807537.1"/>
    </source>
</evidence>
<evidence type="ECO:0000256" key="1">
    <source>
        <dbReference type="SAM" id="SignalP"/>
    </source>
</evidence>
<feature type="signal peptide" evidence="1">
    <location>
        <begin position="1"/>
        <end position="19"/>
    </location>
</feature>
<sequence>MKKRTSLFIGMLVFSNTIAQVGINTPTPNSSANLHVANSTTIRGTLLNPITTVQRNSIASPATGLIVYDTDQKCLMTNNGTPSVPNWQCIGGNSGNNAVSYSKHFHYAFPGTIPTSAGDNSARSGTLSNALTTMSNWLQANDPSQVAEIPIVDGIRLDIVFYSTSTTGGAVLYRPLIVNTNATSKNLVGVTRADISGLYQWPIPNILPGNNGYLNIDSDMILGWGNQGYLETSISTFRITGDDGSLYRATFYGYRDYINSSSTGKHQIHLILEKFSPQSGGLHN</sequence>
<feature type="chain" id="PRO_5032928525" evidence="1">
    <location>
        <begin position="20"/>
        <end position="284"/>
    </location>
</feature>
<keyword evidence="1" id="KW-0732">Signal</keyword>
<dbReference type="RefSeq" id="WP_184190534.1">
    <property type="nucleotide sequence ID" value="NZ_JACHLE010000004.1"/>
</dbReference>
<gene>
    <name evidence="2" type="ORF">HNP38_002843</name>
</gene>
<dbReference type="Proteomes" id="UP000592180">
    <property type="component" value="Unassembled WGS sequence"/>
</dbReference>
<name>A0A840KHW9_9FLAO</name>
<organism evidence="2 3">
    <name type="scientific">Chryseobacterium defluvii</name>
    <dbReference type="NCBI Taxonomy" id="160396"/>
    <lineage>
        <taxon>Bacteria</taxon>
        <taxon>Pseudomonadati</taxon>
        <taxon>Bacteroidota</taxon>
        <taxon>Flavobacteriia</taxon>
        <taxon>Flavobacteriales</taxon>
        <taxon>Weeksellaceae</taxon>
        <taxon>Chryseobacterium group</taxon>
        <taxon>Chryseobacterium</taxon>
    </lineage>
</organism>
<evidence type="ECO:0000313" key="3">
    <source>
        <dbReference type="Proteomes" id="UP000592180"/>
    </source>
</evidence>
<comment type="caution">
    <text evidence="2">The sequence shown here is derived from an EMBL/GenBank/DDBJ whole genome shotgun (WGS) entry which is preliminary data.</text>
</comment>
<dbReference type="EMBL" id="JACHLE010000004">
    <property type="protein sequence ID" value="MBB4807537.1"/>
    <property type="molecule type" value="Genomic_DNA"/>
</dbReference>
<reference evidence="2 3" key="1">
    <citation type="submission" date="2020-08" db="EMBL/GenBank/DDBJ databases">
        <title>Functional genomics of gut bacteria from endangered species of beetles.</title>
        <authorList>
            <person name="Carlos-Shanley C."/>
        </authorList>
    </citation>
    <scope>NUCLEOTIDE SEQUENCE [LARGE SCALE GENOMIC DNA]</scope>
    <source>
        <strain evidence="2 3">S00151</strain>
    </source>
</reference>
<keyword evidence="3" id="KW-1185">Reference proteome</keyword>
<proteinExistence type="predicted"/>
<dbReference type="AlphaFoldDB" id="A0A840KHW9"/>